<dbReference type="InterPro" id="IPR045297">
    <property type="entry name" value="Complex1_LYR_LYRM4"/>
</dbReference>
<comment type="similarity">
    <text evidence="1">Belongs to the complex I LYR family.</text>
</comment>
<dbReference type="PANTHER" id="PTHR13166:SF7">
    <property type="entry name" value="LYR MOTIF-CONTAINING PROTEIN 4"/>
    <property type="match status" value="1"/>
</dbReference>
<reference evidence="4" key="1">
    <citation type="submission" date="2018-01" db="EMBL/GenBank/DDBJ databases">
        <authorList>
            <person name="Alioto T."/>
            <person name="Alioto T."/>
        </authorList>
    </citation>
    <scope>NUCLEOTIDE SEQUENCE [LARGE SCALE GENOMIC DNA]</scope>
</reference>
<dbReference type="OrthoDB" id="275715at2759"/>
<dbReference type="GO" id="GO:1990221">
    <property type="term" value="C:L-cysteine desulfurase complex"/>
    <property type="evidence" value="ECO:0007669"/>
    <property type="project" value="TreeGrafter"/>
</dbReference>
<sequence length="144" mass="16757">MEAGKQHLELIRRQRQNDNNTILSIKTCIKLQQARATCPLTVPSAPPAQHNKMSTRRQAITLYRNLLRESEKLPAYNFRMYAARKIRDTFRANKAIRDFAEIDRQMEAGKQNLELIRRQVIIGHLYTADKLVIENKKTLSPLDD</sequence>
<dbReference type="Proteomes" id="UP000268350">
    <property type="component" value="Unassembled WGS sequence"/>
</dbReference>
<evidence type="ECO:0000259" key="2">
    <source>
        <dbReference type="Pfam" id="PF05347"/>
    </source>
</evidence>
<dbReference type="EMBL" id="OUUW01000003">
    <property type="protein sequence ID" value="SPP77630.1"/>
    <property type="molecule type" value="Genomic_DNA"/>
</dbReference>
<dbReference type="CDD" id="cd20264">
    <property type="entry name" value="Complex1_LYR_LYRM4"/>
    <property type="match status" value="1"/>
</dbReference>
<dbReference type="AlphaFoldDB" id="A0A3B0JQ87"/>
<dbReference type="InterPro" id="IPR051522">
    <property type="entry name" value="ISC_assembly_LYR"/>
</dbReference>
<dbReference type="InterPro" id="IPR008011">
    <property type="entry name" value="Complex1_LYR_dom"/>
</dbReference>
<protein>
    <submittedName>
        <fullName evidence="3">Blast:Protein bcn92</fullName>
    </submittedName>
</protein>
<dbReference type="GO" id="GO:0005739">
    <property type="term" value="C:mitochondrion"/>
    <property type="evidence" value="ECO:0007669"/>
    <property type="project" value="TreeGrafter"/>
</dbReference>
<evidence type="ECO:0000256" key="1">
    <source>
        <dbReference type="ARBA" id="ARBA00009508"/>
    </source>
</evidence>
<dbReference type="GO" id="GO:0016226">
    <property type="term" value="P:iron-sulfur cluster assembly"/>
    <property type="evidence" value="ECO:0007669"/>
    <property type="project" value="InterPro"/>
</dbReference>
<keyword evidence="4" id="KW-1185">Reference proteome</keyword>
<name>A0A3B0JQ87_DROGU</name>
<dbReference type="STRING" id="7266.A0A3B0JQ87"/>
<evidence type="ECO:0000313" key="3">
    <source>
        <dbReference type="EMBL" id="SPP77630.1"/>
    </source>
</evidence>
<feature type="domain" description="Complex 1 LYR protein" evidence="2">
    <location>
        <begin position="57"/>
        <end position="114"/>
    </location>
</feature>
<evidence type="ECO:0000313" key="4">
    <source>
        <dbReference type="Proteomes" id="UP000268350"/>
    </source>
</evidence>
<accession>A0A3B0JQ87</accession>
<dbReference type="PANTHER" id="PTHR13166">
    <property type="entry name" value="PROTEIN C6ORF149"/>
    <property type="match status" value="1"/>
</dbReference>
<proteinExistence type="inferred from homology"/>
<organism evidence="3 4">
    <name type="scientific">Drosophila guanche</name>
    <name type="common">Fruit fly</name>
    <dbReference type="NCBI Taxonomy" id="7266"/>
    <lineage>
        <taxon>Eukaryota</taxon>
        <taxon>Metazoa</taxon>
        <taxon>Ecdysozoa</taxon>
        <taxon>Arthropoda</taxon>
        <taxon>Hexapoda</taxon>
        <taxon>Insecta</taxon>
        <taxon>Pterygota</taxon>
        <taxon>Neoptera</taxon>
        <taxon>Endopterygota</taxon>
        <taxon>Diptera</taxon>
        <taxon>Brachycera</taxon>
        <taxon>Muscomorpha</taxon>
        <taxon>Ephydroidea</taxon>
        <taxon>Drosophilidae</taxon>
        <taxon>Drosophila</taxon>
        <taxon>Sophophora</taxon>
    </lineage>
</organism>
<gene>
    <name evidence="3" type="ORF">DGUA_6G010100</name>
</gene>
<dbReference type="Pfam" id="PF05347">
    <property type="entry name" value="Complex1_LYR"/>
    <property type="match status" value="1"/>
</dbReference>